<dbReference type="Proteomes" id="UP000190774">
    <property type="component" value="Unassembled WGS sequence"/>
</dbReference>
<reference evidence="3" key="1">
    <citation type="submission" date="2017-02" db="EMBL/GenBank/DDBJ databases">
        <authorList>
            <person name="Varghese N."/>
            <person name="Submissions S."/>
        </authorList>
    </citation>
    <scope>NUCLEOTIDE SEQUENCE [LARGE SCALE GENOMIC DNA]</scope>
    <source>
        <strain evidence="3">ATCC 700200</strain>
    </source>
</reference>
<proteinExistence type="predicted"/>
<evidence type="ECO:0000313" key="3">
    <source>
        <dbReference type="Proteomes" id="UP000190774"/>
    </source>
</evidence>
<protein>
    <submittedName>
        <fullName evidence="2">Uncharacterized protein</fullName>
    </submittedName>
</protein>
<name>A0A1T4XZC8_9BACT</name>
<dbReference type="AlphaFoldDB" id="A0A1T4XZC8"/>
<evidence type="ECO:0000313" key="2">
    <source>
        <dbReference type="EMBL" id="SKA94723.1"/>
    </source>
</evidence>
<keyword evidence="3" id="KW-1185">Reference proteome</keyword>
<gene>
    <name evidence="2" type="ORF">SAMN02745166_02199</name>
</gene>
<keyword evidence="1" id="KW-0175">Coiled coil</keyword>
<dbReference type="EMBL" id="FUYE01000006">
    <property type="protein sequence ID" value="SKA94723.1"/>
    <property type="molecule type" value="Genomic_DNA"/>
</dbReference>
<dbReference type="STRING" id="48467.SAMN02745166_02199"/>
<accession>A0A1T4XZC8</accession>
<organism evidence="2 3">
    <name type="scientific">Prosthecobacter debontii</name>
    <dbReference type="NCBI Taxonomy" id="48467"/>
    <lineage>
        <taxon>Bacteria</taxon>
        <taxon>Pseudomonadati</taxon>
        <taxon>Verrucomicrobiota</taxon>
        <taxon>Verrucomicrobiia</taxon>
        <taxon>Verrucomicrobiales</taxon>
        <taxon>Verrucomicrobiaceae</taxon>
        <taxon>Prosthecobacter</taxon>
    </lineage>
</organism>
<feature type="coiled-coil region" evidence="1">
    <location>
        <begin position="429"/>
        <end position="456"/>
    </location>
</feature>
<evidence type="ECO:0000256" key="1">
    <source>
        <dbReference type="SAM" id="Coils"/>
    </source>
</evidence>
<sequence length="963" mass="107103">MRIATSLVQHYFLEVDPTALEAVYETLTHQPSLKHADEWRLFSWLDRPAIWAIRSVRRTSGLDLFLFDDHGLAGVTDVAELINFPMTGDEPGALLPDWETFSARLQGPGVLCATFIWPDWDTLYCPDTWGGQAPPTRSEILEAFRGCLIKALPNVQEAGLLSTIPPLLLTASAGDANLILYSWTNDSTELDALLLALSVMETDALAMKLGRTVEGPQWPVCRATQTEMALDLHLHLEAREAARSGTTAEDLSQRLDACFTGKLFAEVGLARGRGSLSALKDGLKKNAPGWEERAVFGGEDLVLAAEGGRALSFGEIIHLISRLEVKADHPGFPRRSSLHLGVMEAVGRTSDLTATCLYGVPQRAPTTEKPPASFTPSFASVDLHLVRECITNLSNNRWREDVRIIERMVERCVTLQKSPSLSREIRHMTAQALERIVRCSREIHELENALKDLIQKEEAIPTAAIQEKAAIERQIEEICIDIRMKRNALLDSGMAMDQAFSHHSKGVVALLLHPASQARGSEHIGSEVGLSLGMGAMFQSAAQRMLEALPEGCGDADQDNILNQLKDSLRDMQYPTVYASHEQGFSIKASMALLRIPRWALWYPSASCHLMHEFGHTLASIGTLSYLLRSVLYMLGGQGARNSATMQAQLDFLTPLLDHKKKAERTCYHFITNEVLIPNEDGEPPKVQPTTSDEMEEIACDIVSRSLAYPPGPEWDRRWLLDTFEYILPFAGRNEPDTIETRLLRLLSAFIAIRLLRQGIFEPDSARLKTLRQIQTEMSDIAIDFGFELAQWQDKLTRQQYPLPPYVLRGLAAAIDRLINLVNAPVLLPRQANDLEGAFLYSSIVITLALSVPPVEDKNEVSGYKATQIWGRLIDVNRLQNSASPDTDESAEINRIVEALSQNSIPSGAINHIEYLPSLLAKHYEGQGNRVPPAARVALSFYLYNNYKFNDKLNLNEALIKKS</sequence>
<dbReference type="RefSeq" id="WP_078813408.1">
    <property type="nucleotide sequence ID" value="NZ_FUYE01000006.1"/>
</dbReference>